<accession>A0A5N5HEH8</accession>
<keyword evidence="2" id="KW-0963">Cytoplasm</keyword>
<comment type="subcellular location">
    <subcellularLocation>
        <location evidence="1">Cytoplasm</location>
    </subcellularLocation>
</comment>
<evidence type="ECO:0000256" key="3">
    <source>
        <dbReference type="SAM" id="MobiDB-lite"/>
    </source>
</evidence>
<sequence length="239" mass="25818">MASSECCSNPPTLNPSSGTGHVESLGGLDSYVTGSPDSNFAVLLISDVYGFEAPNLRKLADKVAAAGFFVVVPDFLNKDPYAPEDANRPISVWIKDHGPDKGFEDAKPVLEALKSKGVSAIGAAGFCWGAKVVVELSKHALIQAAVLCHPSLVTVDDIKEVKVPISILGAEIDRMSPPEVVRQFEEVLTTKPEVKSHVKIFPKVSHGWTVRYSVEDEAACKSAEEAHQDLLKWFLNHVK</sequence>
<dbReference type="PANTHER" id="PTHR17630:SF97">
    <property type="entry name" value="ENDO-1,31,4-BETA-D-GLUCANASE-LIKE"/>
    <property type="match status" value="1"/>
</dbReference>
<dbReference type="Gene3D" id="3.40.50.1820">
    <property type="entry name" value="alpha/beta hydrolase"/>
    <property type="match status" value="1"/>
</dbReference>
<dbReference type="Pfam" id="PF01738">
    <property type="entry name" value="DLH"/>
    <property type="match status" value="1"/>
</dbReference>
<feature type="compositionally biased region" description="Polar residues" evidence="3">
    <location>
        <begin position="1"/>
        <end position="19"/>
    </location>
</feature>
<evidence type="ECO:0000313" key="5">
    <source>
        <dbReference type="EMBL" id="KAB2625317.1"/>
    </source>
</evidence>
<name>A0A5N5HEH8_9ROSA</name>
<gene>
    <name evidence="5" type="ORF">D8674_016977</name>
</gene>
<evidence type="ECO:0000256" key="1">
    <source>
        <dbReference type="ARBA" id="ARBA00004496"/>
    </source>
</evidence>
<dbReference type="FunFam" id="3.40.50.1820:FF:000178">
    <property type="entry name" value="Carboxymethylenebutenolidase homolog"/>
    <property type="match status" value="1"/>
</dbReference>
<comment type="caution">
    <text evidence="5">The sequence shown here is derived from an EMBL/GenBank/DDBJ whole genome shotgun (WGS) entry which is preliminary data.</text>
</comment>
<dbReference type="Proteomes" id="UP000327157">
    <property type="component" value="Chromosome 16"/>
</dbReference>
<dbReference type="AlphaFoldDB" id="A0A5N5HEH8"/>
<evidence type="ECO:0000259" key="4">
    <source>
        <dbReference type="Pfam" id="PF01738"/>
    </source>
</evidence>
<proteinExistence type="predicted"/>
<reference evidence="5 6" key="1">
    <citation type="submission" date="2019-09" db="EMBL/GenBank/DDBJ databases">
        <authorList>
            <person name="Ou C."/>
        </authorList>
    </citation>
    <scope>NUCLEOTIDE SEQUENCE [LARGE SCALE GENOMIC DNA]</scope>
    <source>
        <strain evidence="5">S2</strain>
        <tissue evidence="5">Leaf</tissue>
    </source>
</reference>
<organism evidence="5 6">
    <name type="scientific">Pyrus ussuriensis x Pyrus communis</name>
    <dbReference type="NCBI Taxonomy" id="2448454"/>
    <lineage>
        <taxon>Eukaryota</taxon>
        <taxon>Viridiplantae</taxon>
        <taxon>Streptophyta</taxon>
        <taxon>Embryophyta</taxon>
        <taxon>Tracheophyta</taxon>
        <taxon>Spermatophyta</taxon>
        <taxon>Magnoliopsida</taxon>
        <taxon>eudicotyledons</taxon>
        <taxon>Gunneridae</taxon>
        <taxon>Pentapetalae</taxon>
        <taxon>rosids</taxon>
        <taxon>fabids</taxon>
        <taxon>Rosales</taxon>
        <taxon>Rosaceae</taxon>
        <taxon>Amygdaloideae</taxon>
        <taxon>Maleae</taxon>
        <taxon>Pyrus</taxon>
    </lineage>
</organism>
<feature type="region of interest" description="Disordered" evidence="3">
    <location>
        <begin position="1"/>
        <end position="20"/>
    </location>
</feature>
<dbReference type="InterPro" id="IPR002925">
    <property type="entry name" value="Dienelactn_hydro"/>
</dbReference>
<dbReference type="OrthoDB" id="17560at2759"/>
<evidence type="ECO:0000313" key="6">
    <source>
        <dbReference type="Proteomes" id="UP000327157"/>
    </source>
</evidence>
<dbReference type="EMBL" id="SMOL01000160">
    <property type="protein sequence ID" value="KAB2625317.1"/>
    <property type="molecule type" value="Genomic_DNA"/>
</dbReference>
<feature type="domain" description="Dienelactone hydrolase" evidence="4">
    <location>
        <begin position="29"/>
        <end position="236"/>
    </location>
</feature>
<dbReference type="GO" id="GO:0005737">
    <property type="term" value="C:cytoplasm"/>
    <property type="evidence" value="ECO:0007669"/>
    <property type="project" value="UniProtKB-SubCell"/>
</dbReference>
<keyword evidence="6" id="KW-1185">Reference proteome</keyword>
<dbReference type="SUPFAM" id="SSF53474">
    <property type="entry name" value="alpha/beta-Hydrolases"/>
    <property type="match status" value="1"/>
</dbReference>
<dbReference type="PANTHER" id="PTHR17630">
    <property type="entry name" value="DIENELACTONE HYDROLASE"/>
    <property type="match status" value="1"/>
</dbReference>
<evidence type="ECO:0000256" key="2">
    <source>
        <dbReference type="ARBA" id="ARBA00022490"/>
    </source>
</evidence>
<dbReference type="InterPro" id="IPR029058">
    <property type="entry name" value="AB_hydrolase_fold"/>
</dbReference>
<reference evidence="6" key="2">
    <citation type="submission" date="2019-10" db="EMBL/GenBank/DDBJ databases">
        <title>A de novo genome assembly of a pear dwarfing rootstock.</title>
        <authorList>
            <person name="Wang F."/>
            <person name="Wang J."/>
            <person name="Li S."/>
            <person name="Zhang Y."/>
            <person name="Fang M."/>
            <person name="Ma L."/>
            <person name="Zhao Y."/>
            <person name="Jiang S."/>
        </authorList>
    </citation>
    <scope>NUCLEOTIDE SEQUENCE [LARGE SCALE GENOMIC DNA]</scope>
</reference>
<dbReference type="GO" id="GO:0016787">
    <property type="term" value="F:hydrolase activity"/>
    <property type="evidence" value="ECO:0007669"/>
    <property type="project" value="InterPro"/>
</dbReference>
<reference evidence="5 6" key="3">
    <citation type="submission" date="2019-11" db="EMBL/GenBank/DDBJ databases">
        <title>A de novo genome assembly of a pear dwarfing rootstock.</title>
        <authorList>
            <person name="Wang F."/>
            <person name="Wang J."/>
            <person name="Li S."/>
            <person name="Zhang Y."/>
            <person name="Fang M."/>
            <person name="Ma L."/>
            <person name="Zhao Y."/>
            <person name="Jiang S."/>
        </authorList>
    </citation>
    <scope>NUCLEOTIDE SEQUENCE [LARGE SCALE GENOMIC DNA]</scope>
    <source>
        <strain evidence="5">S2</strain>
        <tissue evidence="5">Leaf</tissue>
    </source>
</reference>
<protein>
    <submittedName>
        <fullName evidence="5">Beta-D-glucanase-like</fullName>
    </submittedName>
</protein>